<reference evidence="1" key="1">
    <citation type="submission" date="2020-08" db="EMBL/GenBank/DDBJ databases">
        <title>Multicomponent nature underlies the extraordinary mechanical properties of spider dragline silk.</title>
        <authorList>
            <person name="Kono N."/>
            <person name="Nakamura H."/>
            <person name="Mori M."/>
            <person name="Yoshida Y."/>
            <person name="Ohtoshi R."/>
            <person name="Malay A.D."/>
            <person name="Moran D.A.P."/>
            <person name="Tomita M."/>
            <person name="Numata K."/>
            <person name="Arakawa K."/>
        </authorList>
    </citation>
    <scope>NUCLEOTIDE SEQUENCE</scope>
</reference>
<protein>
    <submittedName>
        <fullName evidence="1">Uncharacterized protein</fullName>
    </submittedName>
</protein>
<evidence type="ECO:0000313" key="2">
    <source>
        <dbReference type="Proteomes" id="UP000886998"/>
    </source>
</evidence>
<keyword evidence="2" id="KW-1185">Reference proteome</keyword>
<accession>A0A8X7CFR0</accession>
<proteinExistence type="predicted"/>
<gene>
    <name evidence="1" type="primary">NCL1_35582</name>
    <name evidence="1" type="ORF">TNIN_272981</name>
</gene>
<organism evidence="1 2">
    <name type="scientific">Trichonephila inaurata madagascariensis</name>
    <dbReference type="NCBI Taxonomy" id="2747483"/>
    <lineage>
        <taxon>Eukaryota</taxon>
        <taxon>Metazoa</taxon>
        <taxon>Ecdysozoa</taxon>
        <taxon>Arthropoda</taxon>
        <taxon>Chelicerata</taxon>
        <taxon>Arachnida</taxon>
        <taxon>Araneae</taxon>
        <taxon>Araneomorphae</taxon>
        <taxon>Entelegynae</taxon>
        <taxon>Araneoidea</taxon>
        <taxon>Nephilidae</taxon>
        <taxon>Trichonephila</taxon>
        <taxon>Trichonephila inaurata</taxon>
    </lineage>
</organism>
<evidence type="ECO:0000313" key="1">
    <source>
        <dbReference type="EMBL" id="GFY64400.1"/>
    </source>
</evidence>
<dbReference type="EMBL" id="BMAV01015223">
    <property type="protein sequence ID" value="GFY64400.1"/>
    <property type="molecule type" value="Genomic_DNA"/>
</dbReference>
<dbReference type="AlphaFoldDB" id="A0A8X7CFR0"/>
<sequence>MLMWCSKIFVASPPGSKTFWKDSNRRLSFSFWAEVKLSPSPSLNWQVLLNIFSAMDGVSNSSPNGYLWVGLSQKYQQVFFTSRTKPAELRKSVPRRVLFPFAFGKIINLVKTDLPRS</sequence>
<dbReference type="Proteomes" id="UP000886998">
    <property type="component" value="Unassembled WGS sequence"/>
</dbReference>
<comment type="caution">
    <text evidence="1">The sequence shown here is derived from an EMBL/GenBank/DDBJ whole genome shotgun (WGS) entry which is preliminary data.</text>
</comment>
<name>A0A8X7CFR0_9ARAC</name>